<reference evidence="7" key="1">
    <citation type="journal article" date="2019" name="Int. J. Syst. Evol. Microbiol.">
        <title>The Global Catalogue of Microorganisms (GCM) 10K type strain sequencing project: providing services to taxonomists for standard genome sequencing and annotation.</title>
        <authorList>
            <consortium name="The Broad Institute Genomics Platform"/>
            <consortium name="The Broad Institute Genome Sequencing Center for Infectious Disease"/>
            <person name="Wu L."/>
            <person name="Ma J."/>
        </authorList>
    </citation>
    <scope>NUCLEOTIDE SEQUENCE [LARGE SCALE GENOMIC DNA]</scope>
    <source>
        <strain evidence="7">TBRC 5832</strain>
    </source>
</reference>
<keyword evidence="3" id="KW-0804">Transcription</keyword>
<comment type="caution">
    <text evidence="6">The sequence shown here is derived from an EMBL/GenBank/DDBJ whole genome shotgun (WGS) entry which is preliminary data.</text>
</comment>
<dbReference type="PANTHER" id="PTHR44688:SF16">
    <property type="entry name" value="DNA-BINDING TRANSCRIPTIONAL ACTIVATOR DEVR_DOSR"/>
    <property type="match status" value="1"/>
</dbReference>
<feature type="region of interest" description="Disordered" evidence="4">
    <location>
        <begin position="745"/>
        <end position="779"/>
    </location>
</feature>
<dbReference type="SUPFAM" id="SSF52540">
    <property type="entry name" value="P-loop containing nucleoside triphosphate hydrolases"/>
    <property type="match status" value="1"/>
</dbReference>
<dbReference type="CDD" id="cd06170">
    <property type="entry name" value="LuxR_C_like"/>
    <property type="match status" value="1"/>
</dbReference>
<keyword evidence="1" id="KW-0805">Transcription regulation</keyword>
<dbReference type="InterPro" id="IPR016032">
    <property type="entry name" value="Sig_transdc_resp-reg_C-effctor"/>
</dbReference>
<dbReference type="SMART" id="SM00421">
    <property type="entry name" value="HTH_LUXR"/>
    <property type="match status" value="1"/>
</dbReference>
<dbReference type="Gene3D" id="1.10.10.10">
    <property type="entry name" value="Winged helix-like DNA-binding domain superfamily/Winged helix DNA-binding domain"/>
    <property type="match status" value="1"/>
</dbReference>
<keyword evidence="2" id="KW-0238">DNA-binding</keyword>
<keyword evidence="7" id="KW-1185">Reference proteome</keyword>
<dbReference type="PANTHER" id="PTHR44688">
    <property type="entry name" value="DNA-BINDING TRANSCRIPTIONAL ACTIVATOR DEVR_DOSR"/>
    <property type="match status" value="1"/>
</dbReference>
<evidence type="ECO:0000256" key="2">
    <source>
        <dbReference type="ARBA" id="ARBA00023125"/>
    </source>
</evidence>
<dbReference type="SUPFAM" id="SSF46894">
    <property type="entry name" value="C-terminal effector domain of the bipartite response regulators"/>
    <property type="match status" value="1"/>
</dbReference>
<evidence type="ECO:0000256" key="1">
    <source>
        <dbReference type="ARBA" id="ARBA00023015"/>
    </source>
</evidence>
<organism evidence="6 7">
    <name type="scientific">Actinoplanes subglobosus</name>
    <dbReference type="NCBI Taxonomy" id="1547892"/>
    <lineage>
        <taxon>Bacteria</taxon>
        <taxon>Bacillati</taxon>
        <taxon>Actinomycetota</taxon>
        <taxon>Actinomycetes</taxon>
        <taxon>Micromonosporales</taxon>
        <taxon>Micromonosporaceae</taxon>
        <taxon>Actinoplanes</taxon>
    </lineage>
</organism>
<dbReference type="Pfam" id="PF00196">
    <property type="entry name" value="GerE"/>
    <property type="match status" value="1"/>
</dbReference>
<feature type="domain" description="HTH luxR-type" evidence="5">
    <location>
        <begin position="859"/>
        <end position="920"/>
    </location>
</feature>
<protein>
    <submittedName>
        <fullName evidence="6">AAA family ATPase</fullName>
    </submittedName>
</protein>
<accession>A0ABV8ILX9</accession>
<dbReference type="EMBL" id="JBHSBL010000007">
    <property type="protein sequence ID" value="MFC4065193.1"/>
    <property type="molecule type" value="Genomic_DNA"/>
</dbReference>
<dbReference type="PROSITE" id="PS50043">
    <property type="entry name" value="HTH_LUXR_2"/>
    <property type="match status" value="1"/>
</dbReference>
<evidence type="ECO:0000256" key="4">
    <source>
        <dbReference type="SAM" id="MobiDB-lite"/>
    </source>
</evidence>
<evidence type="ECO:0000313" key="6">
    <source>
        <dbReference type="EMBL" id="MFC4065193.1"/>
    </source>
</evidence>
<dbReference type="InterPro" id="IPR000792">
    <property type="entry name" value="Tscrpt_reg_LuxR_C"/>
</dbReference>
<evidence type="ECO:0000259" key="5">
    <source>
        <dbReference type="PROSITE" id="PS50043"/>
    </source>
</evidence>
<dbReference type="PRINTS" id="PR00038">
    <property type="entry name" value="HTHLUXR"/>
</dbReference>
<dbReference type="InterPro" id="IPR041664">
    <property type="entry name" value="AAA_16"/>
</dbReference>
<name>A0ABV8ILX9_9ACTN</name>
<proteinExistence type="predicted"/>
<dbReference type="Gene3D" id="3.40.50.300">
    <property type="entry name" value="P-loop containing nucleotide triphosphate hydrolases"/>
    <property type="match status" value="1"/>
</dbReference>
<evidence type="ECO:0000256" key="3">
    <source>
        <dbReference type="ARBA" id="ARBA00023163"/>
    </source>
</evidence>
<dbReference type="RefSeq" id="WP_378066225.1">
    <property type="nucleotide sequence ID" value="NZ_JBHSBL010000007.1"/>
</dbReference>
<sequence>MGLELRGRHREREMLDRLLRDVRAGHSRVLVLRGEAGVGKTALIDYLTGHAPAGRVIRSAGVEPETELAYSALQQLCAPLLEHLDRLPEPQRDALSTAFGLSSGRPPEGLVIGLAVLGLLAEAAAGQPLICVVDDAQWLDRMSEVILTFVARRLDSESVALIFAVRGDLLPGLPGLNVEGLPDPEARALLDTVLPGLVDARIRDRIVAETRGNPLALLELPRDLTPAEIAFGFGGQSTTVAGRVEDNFARRIAALPAGSRTLLLAAAVEPVGDVPLLWRAAARLGIGPEAAAPLQEAGLVEFGARVRFRHPLVRSAGHRSAGPADLRAVHHALAEVTDGERDPDRRAWHRAHAAIGPDEEVAAELEQSAGRALARGGRAAAASFLERAAELTLDAEARAGRTLAAARARFASGSLAVVPELLAAAEIGPYDPVRQAGIERLRARVAFAVISGRAAVTPLLEAAVRLETLDPPAARATYLSAIGAAVNAGRLGGDDLRRAALAARTVTPGDEAAGRLLTAFTTWVLHGHATAVPLFRRALASVTPENDLDLHWLAGMAEHEIFDDVSFLARTGQAVTFARREGMLAVLPGALTFRATALIYCGRFAEASDLIGEAGALGPAPHPATAAILAAYRGQTGPALEAIASLRTEATAGGAGWLIGVAEYARAVLHNGHGDYPAALAAARQATGHDDLAVLQWGLGELVEAAARTHEDDLAKAARDRLADRADAAGSGWARGTRALADALTATHAKSESDHPAESGTSSVSGGDGPARGGDRAGAGVEASYQEAIARLAATPLDLLTARARLLYGEWLRRENRRADARLQLRPAHEAFAAMGAEGFAGRASRELLATGETVRKRAPGVREELTAQEGQIVRLAAAGRTNPEIGAILFLSPRTVEWHLRKIFAKLGVTSRRELAATV</sequence>
<gene>
    <name evidence="6" type="ORF">ACFO0C_09630</name>
</gene>
<dbReference type="Proteomes" id="UP001595867">
    <property type="component" value="Unassembled WGS sequence"/>
</dbReference>
<dbReference type="InterPro" id="IPR036388">
    <property type="entry name" value="WH-like_DNA-bd_sf"/>
</dbReference>
<evidence type="ECO:0000313" key="7">
    <source>
        <dbReference type="Proteomes" id="UP001595867"/>
    </source>
</evidence>
<dbReference type="InterPro" id="IPR027417">
    <property type="entry name" value="P-loop_NTPase"/>
</dbReference>
<dbReference type="Pfam" id="PF13191">
    <property type="entry name" value="AAA_16"/>
    <property type="match status" value="1"/>
</dbReference>